<proteinExistence type="predicted"/>
<feature type="signal peptide" evidence="1">
    <location>
        <begin position="1"/>
        <end position="20"/>
    </location>
</feature>
<dbReference type="OrthoDB" id="1068541at2"/>
<feature type="chain" id="PRO_5012703260" evidence="1">
    <location>
        <begin position="21"/>
        <end position="216"/>
    </location>
</feature>
<evidence type="ECO:0000313" key="3">
    <source>
        <dbReference type="Proteomes" id="UP000184130"/>
    </source>
</evidence>
<dbReference type="Proteomes" id="UP000184130">
    <property type="component" value="Unassembled WGS sequence"/>
</dbReference>
<dbReference type="AlphaFoldDB" id="A0A1M6UN50"/>
<reference evidence="2 3" key="1">
    <citation type="submission" date="2016-11" db="EMBL/GenBank/DDBJ databases">
        <authorList>
            <person name="Jaros S."/>
            <person name="Januszkiewicz K."/>
            <person name="Wedrychowicz H."/>
        </authorList>
    </citation>
    <scope>NUCLEOTIDE SEQUENCE [LARGE SCALE GENOMIC DNA]</scope>
    <source>
        <strain evidence="2 3">KHT3</strain>
    </source>
</reference>
<evidence type="ECO:0000256" key="1">
    <source>
        <dbReference type="SAM" id="SignalP"/>
    </source>
</evidence>
<sequence>MNYLKALLIVFLAVTQTATAQNEKVIKNFWHAKVWMKDGTTDSGYIENGHKTVCVYDETVVLNNLDKLFSKNRKHYTKDIDSMYIWIDTEPDDILVSHSVPIKYYYGNETPMEFGYPSMCYVFYQSKNVTIYQGWDLTLGDFYLYKTPDMEYAKALFREGKKLTDKRRATLCDEFKDYSTIKNYVKSIHKDKLKDDPFSFFLVIDKALESRKNNQR</sequence>
<evidence type="ECO:0000313" key="2">
    <source>
        <dbReference type="EMBL" id="SHK70608.1"/>
    </source>
</evidence>
<name>A0A1M6UN50_XYLRU</name>
<dbReference type="EMBL" id="FRBD01000010">
    <property type="protein sequence ID" value="SHK70608.1"/>
    <property type="molecule type" value="Genomic_DNA"/>
</dbReference>
<organism evidence="2 3">
    <name type="scientific">Xylanibacter ruminicola</name>
    <name type="common">Prevotella ruminicola</name>
    <dbReference type="NCBI Taxonomy" id="839"/>
    <lineage>
        <taxon>Bacteria</taxon>
        <taxon>Pseudomonadati</taxon>
        <taxon>Bacteroidota</taxon>
        <taxon>Bacteroidia</taxon>
        <taxon>Bacteroidales</taxon>
        <taxon>Prevotellaceae</taxon>
        <taxon>Xylanibacter</taxon>
    </lineage>
</organism>
<keyword evidence="1" id="KW-0732">Signal</keyword>
<protein>
    <submittedName>
        <fullName evidence="2">Uncharacterized protein</fullName>
    </submittedName>
</protein>
<gene>
    <name evidence="2" type="ORF">SAMN05216463_11014</name>
</gene>
<dbReference type="RefSeq" id="WP_073207770.1">
    <property type="nucleotide sequence ID" value="NZ_FRBD01000010.1"/>
</dbReference>
<accession>A0A1M6UN50</accession>